<accession>G9MGH5</accession>
<feature type="region of interest" description="Disordered" evidence="1">
    <location>
        <begin position="37"/>
        <end position="233"/>
    </location>
</feature>
<dbReference type="GeneID" id="25795907"/>
<reference evidence="2 3" key="1">
    <citation type="journal article" date="2011" name="Genome Biol.">
        <title>Comparative genome sequence analysis underscores mycoparasitism as the ancestral life style of Trichoderma.</title>
        <authorList>
            <person name="Kubicek C.P."/>
            <person name="Herrera-Estrella A."/>
            <person name="Seidl-Seiboth V."/>
            <person name="Martinez D.A."/>
            <person name="Druzhinina I.S."/>
            <person name="Thon M."/>
            <person name="Zeilinger S."/>
            <person name="Casas-Flores S."/>
            <person name="Horwitz B.A."/>
            <person name="Mukherjee P.K."/>
            <person name="Mukherjee M."/>
            <person name="Kredics L."/>
            <person name="Alcaraz L.D."/>
            <person name="Aerts A."/>
            <person name="Antal Z."/>
            <person name="Atanasova L."/>
            <person name="Cervantes-Badillo M.G."/>
            <person name="Challacombe J."/>
            <person name="Chertkov O."/>
            <person name="McCluskey K."/>
            <person name="Coulpier F."/>
            <person name="Deshpande N."/>
            <person name="von Doehren H."/>
            <person name="Ebbole D.J."/>
            <person name="Esquivel-Naranjo E.U."/>
            <person name="Fekete E."/>
            <person name="Flipphi M."/>
            <person name="Glaser F."/>
            <person name="Gomez-Rodriguez E.Y."/>
            <person name="Gruber S."/>
            <person name="Han C."/>
            <person name="Henrissat B."/>
            <person name="Hermosa R."/>
            <person name="Hernandez-Onate M."/>
            <person name="Karaffa L."/>
            <person name="Kosti I."/>
            <person name="Le Crom S."/>
            <person name="Lindquist E."/>
            <person name="Lucas S."/>
            <person name="Luebeck M."/>
            <person name="Luebeck P.S."/>
            <person name="Margeot A."/>
            <person name="Metz B."/>
            <person name="Misra M."/>
            <person name="Nevalainen H."/>
            <person name="Omann M."/>
            <person name="Packer N."/>
            <person name="Perrone G."/>
            <person name="Uresti-Rivera E.E."/>
            <person name="Salamov A."/>
            <person name="Schmoll M."/>
            <person name="Seiboth B."/>
            <person name="Shapiro H."/>
            <person name="Sukno S."/>
            <person name="Tamayo-Ramos J.A."/>
            <person name="Tisch D."/>
            <person name="Wiest A."/>
            <person name="Wilkinson H.H."/>
            <person name="Zhang M."/>
            <person name="Coutinho P.M."/>
            <person name="Kenerley C.M."/>
            <person name="Monte E."/>
            <person name="Baker S.E."/>
            <person name="Grigoriev I.V."/>
        </authorList>
    </citation>
    <scope>NUCLEOTIDE SEQUENCE [LARGE SCALE GENOMIC DNA]</scope>
    <source>
        <strain evidence="3">Gv29-8 / FGSC 10586</strain>
    </source>
</reference>
<comment type="caution">
    <text evidence="2">The sequence shown here is derived from an EMBL/GenBank/DDBJ whole genome shotgun (WGS) entry which is preliminary data.</text>
</comment>
<name>G9MGH5_HYPVG</name>
<dbReference type="OrthoDB" id="4961474at2759"/>
<dbReference type="OMA" id="ADFNAIY"/>
<dbReference type="Proteomes" id="UP000007115">
    <property type="component" value="Unassembled WGS sequence"/>
</dbReference>
<organism evidence="2 3">
    <name type="scientific">Hypocrea virens (strain Gv29-8 / FGSC 10586)</name>
    <name type="common">Gliocladium virens</name>
    <name type="synonym">Trichoderma virens</name>
    <dbReference type="NCBI Taxonomy" id="413071"/>
    <lineage>
        <taxon>Eukaryota</taxon>
        <taxon>Fungi</taxon>
        <taxon>Dikarya</taxon>
        <taxon>Ascomycota</taxon>
        <taxon>Pezizomycotina</taxon>
        <taxon>Sordariomycetes</taxon>
        <taxon>Hypocreomycetidae</taxon>
        <taxon>Hypocreales</taxon>
        <taxon>Hypocreaceae</taxon>
        <taxon>Trichoderma</taxon>
    </lineage>
</organism>
<evidence type="ECO:0000313" key="3">
    <source>
        <dbReference type="Proteomes" id="UP000007115"/>
    </source>
</evidence>
<sequence>MPPTSSKPPPLPLAPDRAAISNKISLLLSNRTSLLKTLNPASSSSSTQSSTPPPRRYNVNADDIEQLFSGPRPNEGVGYVPDRKAAAGDAAAREDRMLRGRLLGKGQRNGKGSAAAGKKFAVESESDEEPGRSGLGKRKRPRREHVVEDAVEENEEGSGDKGGEELGKDEVEDMDTGDGKGDEDADAVLVQEQQVAIPDQEDNDGDDAKRNKKKRKRQREKEKQKQKKLGNAS</sequence>
<feature type="compositionally biased region" description="Basic and acidic residues" evidence="1">
    <location>
        <begin position="158"/>
        <end position="169"/>
    </location>
</feature>
<dbReference type="EMBL" id="ABDF02000002">
    <property type="protein sequence ID" value="EHK26623.1"/>
    <property type="molecule type" value="Genomic_DNA"/>
</dbReference>
<evidence type="ECO:0000256" key="1">
    <source>
        <dbReference type="SAM" id="MobiDB-lite"/>
    </source>
</evidence>
<dbReference type="eggNOG" id="ENOG502RK4W">
    <property type="taxonomic scope" value="Eukaryota"/>
</dbReference>
<keyword evidence="3" id="KW-1185">Reference proteome</keyword>
<proteinExistence type="predicted"/>
<feature type="compositionally biased region" description="Basic residues" evidence="1">
    <location>
        <begin position="210"/>
        <end position="233"/>
    </location>
</feature>
<dbReference type="InParanoid" id="G9MGH5"/>
<feature type="compositionally biased region" description="Low complexity" evidence="1">
    <location>
        <begin position="110"/>
        <end position="119"/>
    </location>
</feature>
<evidence type="ECO:0000313" key="2">
    <source>
        <dbReference type="EMBL" id="EHK26623.1"/>
    </source>
</evidence>
<dbReference type="AlphaFoldDB" id="G9MGH5"/>
<dbReference type="VEuPathDB" id="FungiDB:TRIVIDRAFT_59121"/>
<feature type="compositionally biased region" description="Basic and acidic residues" evidence="1">
    <location>
        <begin position="81"/>
        <end position="98"/>
    </location>
</feature>
<dbReference type="HOGENOM" id="CLU_1065818_0_0_1"/>
<protein>
    <submittedName>
        <fullName evidence="2">Uncharacterized protein</fullName>
    </submittedName>
</protein>
<gene>
    <name evidence="2" type="ORF">TRIVIDRAFT_59121</name>
</gene>
<dbReference type="RefSeq" id="XP_013960821.1">
    <property type="nucleotide sequence ID" value="XM_014105346.1"/>
</dbReference>